<evidence type="ECO:0000256" key="1">
    <source>
        <dbReference type="SAM" id="MobiDB-lite"/>
    </source>
</evidence>
<dbReference type="Proteomes" id="UP000250235">
    <property type="component" value="Unassembled WGS sequence"/>
</dbReference>
<accession>A0A2Z7BTQ9</accession>
<evidence type="ECO:0000313" key="3">
    <source>
        <dbReference type="Proteomes" id="UP000250235"/>
    </source>
</evidence>
<keyword evidence="3" id="KW-1185">Reference proteome</keyword>
<proteinExistence type="predicted"/>
<name>A0A2Z7BTQ9_9LAMI</name>
<dbReference type="AlphaFoldDB" id="A0A2Z7BTQ9"/>
<organism evidence="2 3">
    <name type="scientific">Dorcoceras hygrometricum</name>
    <dbReference type="NCBI Taxonomy" id="472368"/>
    <lineage>
        <taxon>Eukaryota</taxon>
        <taxon>Viridiplantae</taxon>
        <taxon>Streptophyta</taxon>
        <taxon>Embryophyta</taxon>
        <taxon>Tracheophyta</taxon>
        <taxon>Spermatophyta</taxon>
        <taxon>Magnoliopsida</taxon>
        <taxon>eudicotyledons</taxon>
        <taxon>Gunneridae</taxon>
        <taxon>Pentapetalae</taxon>
        <taxon>asterids</taxon>
        <taxon>lamiids</taxon>
        <taxon>Lamiales</taxon>
        <taxon>Gesneriaceae</taxon>
        <taxon>Didymocarpoideae</taxon>
        <taxon>Trichosporeae</taxon>
        <taxon>Loxocarpinae</taxon>
        <taxon>Dorcoceras</taxon>
    </lineage>
</organism>
<reference evidence="2 3" key="1">
    <citation type="journal article" date="2015" name="Proc. Natl. Acad. Sci. U.S.A.">
        <title>The resurrection genome of Boea hygrometrica: A blueprint for survival of dehydration.</title>
        <authorList>
            <person name="Xiao L."/>
            <person name="Yang G."/>
            <person name="Zhang L."/>
            <person name="Yang X."/>
            <person name="Zhao S."/>
            <person name="Ji Z."/>
            <person name="Zhou Q."/>
            <person name="Hu M."/>
            <person name="Wang Y."/>
            <person name="Chen M."/>
            <person name="Xu Y."/>
            <person name="Jin H."/>
            <person name="Xiao X."/>
            <person name="Hu G."/>
            <person name="Bao F."/>
            <person name="Hu Y."/>
            <person name="Wan P."/>
            <person name="Li L."/>
            <person name="Deng X."/>
            <person name="Kuang T."/>
            <person name="Xiang C."/>
            <person name="Zhu J.K."/>
            <person name="Oliver M.J."/>
            <person name="He Y."/>
        </authorList>
    </citation>
    <scope>NUCLEOTIDE SEQUENCE [LARGE SCALE GENOMIC DNA]</scope>
    <source>
        <strain evidence="3">cv. XS01</strain>
    </source>
</reference>
<feature type="compositionally biased region" description="Basic and acidic residues" evidence="1">
    <location>
        <begin position="1"/>
        <end position="20"/>
    </location>
</feature>
<gene>
    <name evidence="2" type="ORF">F511_11994</name>
</gene>
<evidence type="ECO:0000313" key="2">
    <source>
        <dbReference type="EMBL" id="KZV37048.1"/>
    </source>
</evidence>
<sequence length="145" mass="16784">MSMKIEDGDEEKIQEHRNSEGRPSWYNSSGEYQLRSVIKCRLSSAQKHSGPVKAESEHMKNICDQMIQRRRGIITVQDVPSVEDHMLLDTFDHLDAVRKEDHKQVHTIKKETSWEGIQLGVHSVKISLEYSRAAQNEEQISQEQL</sequence>
<feature type="region of interest" description="Disordered" evidence="1">
    <location>
        <begin position="1"/>
        <end position="28"/>
    </location>
</feature>
<protein>
    <submittedName>
        <fullName evidence="2">Uncharacterized protein</fullName>
    </submittedName>
</protein>
<dbReference type="EMBL" id="KV003165">
    <property type="protein sequence ID" value="KZV37048.1"/>
    <property type="molecule type" value="Genomic_DNA"/>
</dbReference>